<keyword evidence="1" id="KW-0614">Plasmid</keyword>
<gene>
    <name evidence="1" type="ORF">E0W60_34300</name>
</gene>
<accession>A0A4V1BZQ4</accession>
<dbReference type="KEGG" id="cox:E0W60_34300"/>
<dbReference type="InterPro" id="IPR027417">
    <property type="entry name" value="P-loop_NTPase"/>
</dbReference>
<dbReference type="AlphaFoldDB" id="A0A4V1BZQ4"/>
<name>A0A4V1BZQ4_9BURK</name>
<dbReference type="Gene3D" id="3.40.50.300">
    <property type="entry name" value="P-loop containing nucleotide triphosphate hydrolases"/>
    <property type="match status" value="1"/>
</dbReference>
<reference evidence="1 2" key="1">
    <citation type="submission" date="2019-03" db="EMBL/GenBank/DDBJ databases">
        <title>Efficiently degradation of phenoxyalkanoic acid herbicides by Cupriavidus oxalaticus strain X32.</title>
        <authorList>
            <person name="Sheng X."/>
        </authorList>
    </citation>
    <scope>NUCLEOTIDE SEQUENCE [LARGE SCALE GENOMIC DNA]</scope>
    <source>
        <strain evidence="1 2">X32</strain>
        <plasmid evidence="1 2">unnamed3</plasmid>
    </source>
</reference>
<sequence>MLIGLTGRPGVGQDVVADYLARAHAFTSTKHITDELVDELSGHHVVVTHIRDRVDAEILAERGGIIVHLRDAQLPDLGPEGGIALREIDHQVMVTRDCFRAFDLLDRVIGEAEFCEVAA</sequence>
<protein>
    <submittedName>
        <fullName evidence="1">Uncharacterized protein</fullName>
    </submittedName>
</protein>
<organism evidence="1 2">
    <name type="scientific">Cupriavidus oxalaticus</name>
    <dbReference type="NCBI Taxonomy" id="96344"/>
    <lineage>
        <taxon>Bacteria</taxon>
        <taxon>Pseudomonadati</taxon>
        <taxon>Pseudomonadota</taxon>
        <taxon>Betaproteobacteria</taxon>
        <taxon>Burkholderiales</taxon>
        <taxon>Burkholderiaceae</taxon>
        <taxon>Cupriavidus</taxon>
    </lineage>
</organism>
<dbReference type="RefSeq" id="WP_135707297.1">
    <property type="nucleotide sequence ID" value="NZ_CP038638.1"/>
</dbReference>
<dbReference type="Proteomes" id="UP000295294">
    <property type="component" value="Plasmid unnamed3"/>
</dbReference>
<geneLocation type="plasmid" evidence="1">
    <name>unnamed3</name>
</geneLocation>
<evidence type="ECO:0000313" key="1">
    <source>
        <dbReference type="EMBL" id="QBY56132.1"/>
    </source>
</evidence>
<dbReference type="EMBL" id="CP038638">
    <property type="protein sequence ID" value="QBY56132.1"/>
    <property type="molecule type" value="Genomic_DNA"/>
</dbReference>
<evidence type="ECO:0000313" key="2">
    <source>
        <dbReference type="Proteomes" id="UP000295294"/>
    </source>
</evidence>
<proteinExistence type="predicted"/>